<feature type="transmembrane region" description="Helical" evidence="1">
    <location>
        <begin position="12"/>
        <end position="34"/>
    </location>
</feature>
<dbReference type="EMBL" id="LHPH01000010">
    <property type="protein sequence ID" value="KPH63096.1"/>
    <property type="molecule type" value="Genomic_DNA"/>
</dbReference>
<reference evidence="2 3" key="1">
    <citation type="submission" date="2015-08" db="EMBL/GenBank/DDBJ databases">
        <title>Draft Genome Sequence of Pseudoalteromonas porphyrae UCD-SED14.</title>
        <authorList>
            <person name="Coil D.A."/>
            <person name="Jospin G."/>
            <person name="Lee R.D."/>
            <person name="Eisen J.A."/>
        </authorList>
    </citation>
    <scope>NUCLEOTIDE SEQUENCE [LARGE SCALE GENOMIC DNA]</scope>
    <source>
        <strain evidence="2 3">UCD-SED14</strain>
    </source>
</reference>
<dbReference type="Pfam" id="PF03203">
    <property type="entry name" value="MerC"/>
    <property type="match status" value="1"/>
</dbReference>
<dbReference type="AlphaFoldDB" id="A0A0N1EKQ0"/>
<keyword evidence="3" id="KW-1185">Reference proteome</keyword>
<dbReference type="RefSeq" id="WP_054205826.1">
    <property type="nucleotide sequence ID" value="NZ_LHPH01000010.1"/>
</dbReference>
<accession>A0A0N1EKQ0</accession>
<feature type="transmembrane region" description="Helical" evidence="1">
    <location>
        <begin position="46"/>
        <end position="65"/>
    </location>
</feature>
<keyword evidence="1" id="KW-1133">Transmembrane helix</keyword>
<dbReference type="Proteomes" id="UP000037848">
    <property type="component" value="Unassembled WGS sequence"/>
</dbReference>
<dbReference type="InterPro" id="IPR004891">
    <property type="entry name" value="Mercury-R_MerC"/>
</dbReference>
<feature type="transmembrane region" description="Helical" evidence="1">
    <location>
        <begin position="103"/>
        <end position="120"/>
    </location>
</feature>
<dbReference type="OrthoDB" id="34373at2"/>
<protein>
    <recommendedName>
        <fullName evidence="4">MerC domain-containing protein</fullName>
    </recommendedName>
</protein>
<dbReference type="GO" id="GO:0016020">
    <property type="term" value="C:membrane"/>
    <property type="evidence" value="ECO:0007669"/>
    <property type="project" value="InterPro"/>
</dbReference>
<dbReference type="PATRIC" id="fig|187330.3.peg.4202"/>
<dbReference type="STRING" id="187330.AMS58_14860"/>
<evidence type="ECO:0000313" key="3">
    <source>
        <dbReference type="Proteomes" id="UP000037848"/>
    </source>
</evidence>
<evidence type="ECO:0008006" key="4">
    <source>
        <dbReference type="Google" id="ProtNLM"/>
    </source>
</evidence>
<name>A0A0N1EKQ0_9GAMM</name>
<proteinExistence type="predicted"/>
<comment type="caution">
    <text evidence="2">The sequence shown here is derived from an EMBL/GenBank/DDBJ whole genome shotgun (WGS) entry which is preliminary data.</text>
</comment>
<evidence type="ECO:0000313" key="2">
    <source>
        <dbReference type="EMBL" id="KPH63096.1"/>
    </source>
</evidence>
<feature type="transmembrane region" description="Helical" evidence="1">
    <location>
        <begin position="72"/>
        <end position="91"/>
    </location>
</feature>
<evidence type="ECO:0000256" key="1">
    <source>
        <dbReference type="SAM" id="Phobius"/>
    </source>
</evidence>
<keyword evidence="1" id="KW-0472">Membrane</keyword>
<dbReference type="GO" id="GO:0015097">
    <property type="term" value="F:mercury ion transmembrane transporter activity"/>
    <property type="evidence" value="ECO:0007669"/>
    <property type="project" value="InterPro"/>
</dbReference>
<organism evidence="2 3">
    <name type="scientific">Pseudoalteromonas porphyrae</name>
    <dbReference type="NCBI Taxonomy" id="187330"/>
    <lineage>
        <taxon>Bacteria</taxon>
        <taxon>Pseudomonadati</taxon>
        <taxon>Pseudomonadota</taxon>
        <taxon>Gammaproteobacteria</taxon>
        <taxon>Alteromonadales</taxon>
        <taxon>Pseudoalteromonadaceae</taxon>
        <taxon>Pseudoalteromonas</taxon>
    </lineage>
</organism>
<sequence>MKSTQSVMDKLAIGLSMVCTVHCFATPILLTLLPSFAALQLDNEQFHLWILAAVIPTSILALSLGCKKHKRFRYMVSGLVGVILMVLAVTAGEALFGELGEKGFTLLGAAFIAVAHWFNFRQCIAKNNEDCPCSASMSEQVN</sequence>
<keyword evidence="1" id="KW-0812">Transmembrane</keyword>
<gene>
    <name evidence="2" type="ORF">ADS77_10440</name>
</gene>